<protein>
    <submittedName>
        <fullName evidence="8">RDD family protein</fullName>
    </submittedName>
</protein>
<organism evidence="8 9">
    <name type="scientific">Paenibacillus polymyxa</name>
    <name type="common">Bacillus polymyxa</name>
    <dbReference type="NCBI Taxonomy" id="1406"/>
    <lineage>
        <taxon>Bacteria</taxon>
        <taxon>Bacillati</taxon>
        <taxon>Bacillota</taxon>
        <taxon>Bacilli</taxon>
        <taxon>Bacillales</taxon>
        <taxon>Paenibacillaceae</taxon>
        <taxon>Paenibacillus</taxon>
    </lineage>
</organism>
<evidence type="ECO:0000313" key="8">
    <source>
        <dbReference type="EMBL" id="URJ50821.1"/>
    </source>
</evidence>
<comment type="subcellular location">
    <subcellularLocation>
        <location evidence="1">Cell membrane</location>
        <topology evidence="1">Multi-pass membrane protein</topology>
    </subcellularLocation>
</comment>
<evidence type="ECO:0000256" key="6">
    <source>
        <dbReference type="SAM" id="Phobius"/>
    </source>
</evidence>
<feature type="transmembrane region" description="Helical" evidence="6">
    <location>
        <begin position="68"/>
        <end position="91"/>
    </location>
</feature>
<reference evidence="8" key="1">
    <citation type="submission" date="2022-11" db="EMBL/GenBank/DDBJ databases">
        <authorList>
            <person name="Vasilchenko N.G."/>
            <person name="Prazdnova E.V."/>
            <person name="Gorovtsov A.V."/>
            <person name="Chistyakov V.A."/>
            <person name="Pak M.L."/>
        </authorList>
    </citation>
    <scope>NUCLEOTIDE SEQUENCE</scope>
    <source>
        <strain evidence="8">R 4.5</strain>
    </source>
</reference>
<dbReference type="PANTHER" id="PTHR36115">
    <property type="entry name" value="PROLINE-RICH ANTIGEN HOMOLOG-RELATED"/>
    <property type="match status" value="1"/>
</dbReference>
<dbReference type="Proteomes" id="UP001055784">
    <property type="component" value="Chromosome"/>
</dbReference>
<feature type="transmembrane region" description="Helical" evidence="6">
    <location>
        <begin position="129"/>
        <end position="148"/>
    </location>
</feature>
<dbReference type="InterPro" id="IPR051791">
    <property type="entry name" value="Pra-immunoreactive"/>
</dbReference>
<evidence type="ECO:0000313" key="9">
    <source>
        <dbReference type="Proteomes" id="UP001055784"/>
    </source>
</evidence>
<gene>
    <name evidence="8" type="ORF">MF626_000195</name>
</gene>
<evidence type="ECO:0000256" key="4">
    <source>
        <dbReference type="ARBA" id="ARBA00022989"/>
    </source>
</evidence>
<keyword evidence="5 6" id="KW-0472">Membrane</keyword>
<evidence type="ECO:0000259" key="7">
    <source>
        <dbReference type="Pfam" id="PF06271"/>
    </source>
</evidence>
<dbReference type="GO" id="GO:0005886">
    <property type="term" value="C:plasma membrane"/>
    <property type="evidence" value="ECO:0007669"/>
    <property type="project" value="UniProtKB-SubCell"/>
</dbReference>
<dbReference type="InterPro" id="IPR010432">
    <property type="entry name" value="RDD"/>
</dbReference>
<sequence length="184" mass="20835">MLKSEKYTTLGGDNVLYAGFWKRTLAYIIDSLILWFVFMIIGLIWLVIRTLGDWVPSPAESSLLSDGSTYIFTMKTIGQTLLNWGAIWLYYALMESSKCKATVGKLALGIVVVDEFNHKLSFGRASARYWSKLLSVIILFVGFIMAGFTARKQALHDLIARTYVVDKRELDYILREQAQRGAGM</sequence>
<keyword evidence="4 6" id="KW-1133">Transmembrane helix</keyword>
<keyword evidence="3 6" id="KW-0812">Transmembrane</keyword>
<feature type="domain" description="RDD" evidence="7">
    <location>
        <begin position="17"/>
        <end position="160"/>
    </location>
</feature>
<evidence type="ECO:0000256" key="2">
    <source>
        <dbReference type="ARBA" id="ARBA00022475"/>
    </source>
</evidence>
<evidence type="ECO:0000256" key="3">
    <source>
        <dbReference type="ARBA" id="ARBA00022692"/>
    </source>
</evidence>
<name>A0AAE9L714_PAEPO</name>
<evidence type="ECO:0000256" key="5">
    <source>
        <dbReference type="ARBA" id="ARBA00023136"/>
    </source>
</evidence>
<dbReference type="EMBL" id="CP097770">
    <property type="protein sequence ID" value="URJ50821.1"/>
    <property type="molecule type" value="Genomic_DNA"/>
</dbReference>
<accession>A0AAE9L714</accession>
<evidence type="ECO:0000256" key="1">
    <source>
        <dbReference type="ARBA" id="ARBA00004651"/>
    </source>
</evidence>
<keyword evidence="2" id="KW-1003">Cell membrane</keyword>
<proteinExistence type="predicted"/>
<feature type="transmembrane region" description="Helical" evidence="6">
    <location>
        <begin position="25"/>
        <end position="48"/>
    </location>
</feature>
<dbReference type="Pfam" id="PF06271">
    <property type="entry name" value="RDD"/>
    <property type="match status" value="1"/>
</dbReference>
<dbReference type="AlphaFoldDB" id="A0AAE9L714"/>